<evidence type="ECO:0000256" key="1">
    <source>
        <dbReference type="SAM" id="MobiDB-lite"/>
    </source>
</evidence>
<evidence type="ECO:0000256" key="2">
    <source>
        <dbReference type="SAM" id="SignalP"/>
    </source>
</evidence>
<dbReference type="Proteomes" id="UP001254759">
    <property type="component" value="Unassembled WGS sequence"/>
</dbReference>
<reference evidence="3 4" key="1">
    <citation type="submission" date="2023-07" db="EMBL/GenBank/DDBJ databases">
        <title>Sorghum-associated microbial communities from plants grown in Nebraska, USA.</title>
        <authorList>
            <person name="Schachtman D."/>
        </authorList>
    </citation>
    <scope>NUCLEOTIDE SEQUENCE [LARGE SCALE GENOMIC DNA]</scope>
    <source>
        <strain evidence="3 4">BE107</strain>
    </source>
</reference>
<dbReference type="EMBL" id="JAVDTT010000002">
    <property type="protein sequence ID" value="MDR6842104.1"/>
    <property type="molecule type" value="Genomic_DNA"/>
</dbReference>
<evidence type="ECO:0000313" key="3">
    <source>
        <dbReference type="EMBL" id="MDR6842104.1"/>
    </source>
</evidence>
<sequence length="589" mass="67078">MNRLLIGFVLLAAMAMGGNVAAAASSAAPAERFKTLYEREWDWRQTQFAGADDEDSEGKTADHLPKVDPATQAERTRYWQDVLRQLDAIPVSALPEQEQVNYQVYRNQIEVLLDQQRFHAWEMPFNSDSAFWTNLGFTARKPLRDTESYRSYLAQLADVPRYFDEQIDNMRAGLVRGFSVPQVTLKGRDQSIAEVIDAKGEANLFYTPFKRMPSVISATEQAQLREQALQTIETKVVPAYSKLLAFIRQEYTPQARTSLAARSMPDGEAYYQAQIREFTTLDMSPDEIHALGLKEVARLRAEMDEVIAQVGFKGDFADFLHYLRTDPKFYPKTGEELLMRAAWIAKRVDGKIGEYVGRLPRQRFAIEPVPPDLAPFYTGGRGGPTTYLVNTYNLPSRPLYNLTALTLHESSPGHSLQMSLAAEQDAMPDFRRYTYISAYGEGWALYSEYLGIEMGMYDTPYDRFGYLTYQMWRAARLVIDTGVHHLGWSREQALAFLRDNTALSEHEVTTEVDRYIAWPGQALSYYLGELTILRLREKAERALGGKFDLRNFHDAVLAQGSVPLPVLEQRIDRFIAEGGKSPWPEKDKK</sequence>
<organism evidence="3 4">
    <name type="scientific">Pseudoxanthomonas sacheonensis</name>
    <dbReference type="NCBI Taxonomy" id="443615"/>
    <lineage>
        <taxon>Bacteria</taxon>
        <taxon>Pseudomonadati</taxon>
        <taxon>Pseudomonadota</taxon>
        <taxon>Gammaproteobacteria</taxon>
        <taxon>Lysobacterales</taxon>
        <taxon>Lysobacteraceae</taxon>
        <taxon>Pseudoxanthomonas</taxon>
    </lineage>
</organism>
<evidence type="ECO:0000313" key="4">
    <source>
        <dbReference type="Proteomes" id="UP001254759"/>
    </source>
</evidence>
<name>A0ABU1RVF4_9GAMM</name>
<feature type="signal peptide" evidence="2">
    <location>
        <begin position="1"/>
        <end position="22"/>
    </location>
</feature>
<dbReference type="InterPro" id="IPR010281">
    <property type="entry name" value="DUF885"/>
</dbReference>
<comment type="caution">
    <text evidence="3">The sequence shown here is derived from an EMBL/GenBank/DDBJ whole genome shotgun (WGS) entry which is preliminary data.</text>
</comment>
<gene>
    <name evidence="3" type="ORF">J2W94_002389</name>
</gene>
<dbReference type="PANTHER" id="PTHR33361">
    <property type="entry name" value="GLR0591 PROTEIN"/>
    <property type="match status" value="1"/>
</dbReference>
<keyword evidence="4" id="KW-1185">Reference proteome</keyword>
<dbReference type="RefSeq" id="WP_430540589.1">
    <property type="nucleotide sequence ID" value="NZ_JAVDTT010000002.1"/>
</dbReference>
<proteinExistence type="predicted"/>
<keyword evidence="2" id="KW-0732">Signal</keyword>
<protein>
    <submittedName>
        <fullName evidence="3">Uncharacterized protein (DUF885 family)</fullName>
    </submittedName>
</protein>
<accession>A0ABU1RVF4</accession>
<dbReference type="Pfam" id="PF05960">
    <property type="entry name" value="DUF885"/>
    <property type="match status" value="1"/>
</dbReference>
<dbReference type="PANTHER" id="PTHR33361:SF2">
    <property type="entry name" value="DUF885 DOMAIN-CONTAINING PROTEIN"/>
    <property type="match status" value="1"/>
</dbReference>
<feature type="chain" id="PRO_5046589202" evidence="2">
    <location>
        <begin position="23"/>
        <end position="589"/>
    </location>
</feature>
<feature type="compositionally biased region" description="Basic and acidic residues" evidence="1">
    <location>
        <begin position="57"/>
        <end position="66"/>
    </location>
</feature>
<feature type="region of interest" description="Disordered" evidence="1">
    <location>
        <begin position="48"/>
        <end position="70"/>
    </location>
</feature>